<evidence type="ECO:0000313" key="1">
    <source>
        <dbReference type="EMBL" id="TFK75069.1"/>
    </source>
</evidence>
<dbReference type="Proteomes" id="UP000308600">
    <property type="component" value="Unassembled WGS sequence"/>
</dbReference>
<proteinExistence type="predicted"/>
<sequence length="293" mass="33749">MPPKLKRRRKPNLGHKPQRAPQAIGPPNLTGFADLPPELLLEIVDHLPRFPVPCNYLESPLKSEIPTRQATLLILIQLCRSFRQTLIPYVWEEIVLCSVRAGQMHPVDYRWRAHTCRVKQKGYCDSCEKPLAYDIMAQLATVRFRDPEYATRVQTLSIFIPRYSWKTILPEFAECLSILPNLKTLQLHFTHYWYAPLFGQATQKVFFKYQYTSIQTVVVPGVPGSMALIAVCPNLCHLHFTSPGDFWQPSPSIEKITGVLVDHFYDCMIYSSQSLFMECSDASYQACPEYYQT</sequence>
<accession>A0ACD3BAM2</accession>
<organism evidence="1 2">
    <name type="scientific">Pluteus cervinus</name>
    <dbReference type="NCBI Taxonomy" id="181527"/>
    <lineage>
        <taxon>Eukaryota</taxon>
        <taxon>Fungi</taxon>
        <taxon>Dikarya</taxon>
        <taxon>Basidiomycota</taxon>
        <taxon>Agaricomycotina</taxon>
        <taxon>Agaricomycetes</taxon>
        <taxon>Agaricomycetidae</taxon>
        <taxon>Agaricales</taxon>
        <taxon>Pluteineae</taxon>
        <taxon>Pluteaceae</taxon>
        <taxon>Pluteus</taxon>
    </lineage>
</organism>
<evidence type="ECO:0000313" key="2">
    <source>
        <dbReference type="Proteomes" id="UP000308600"/>
    </source>
</evidence>
<dbReference type="EMBL" id="ML208264">
    <property type="protein sequence ID" value="TFK75069.1"/>
    <property type="molecule type" value="Genomic_DNA"/>
</dbReference>
<name>A0ACD3BAM2_9AGAR</name>
<protein>
    <submittedName>
        <fullName evidence="1">Uncharacterized protein</fullName>
    </submittedName>
</protein>
<keyword evidence="2" id="KW-1185">Reference proteome</keyword>
<gene>
    <name evidence="1" type="ORF">BDN72DRAFT_892429</name>
</gene>
<reference evidence="1 2" key="1">
    <citation type="journal article" date="2019" name="Nat. Ecol. Evol.">
        <title>Megaphylogeny resolves global patterns of mushroom evolution.</title>
        <authorList>
            <person name="Varga T."/>
            <person name="Krizsan K."/>
            <person name="Foldi C."/>
            <person name="Dima B."/>
            <person name="Sanchez-Garcia M."/>
            <person name="Sanchez-Ramirez S."/>
            <person name="Szollosi G.J."/>
            <person name="Szarkandi J.G."/>
            <person name="Papp V."/>
            <person name="Albert L."/>
            <person name="Andreopoulos W."/>
            <person name="Angelini C."/>
            <person name="Antonin V."/>
            <person name="Barry K.W."/>
            <person name="Bougher N.L."/>
            <person name="Buchanan P."/>
            <person name="Buyck B."/>
            <person name="Bense V."/>
            <person name="Catcheside P."/>
            <person name="Chovatia M."/>
            <person name="Cooper J."/>
            <person name="Damon W."/>
            <person name="Desjardin D."/>
            <person name="Finy P."/>
            <person name="Geml J."/>
            <person name="Haridas S."/>
            <person name="Hughes K."/>
            <person name="Justo A."/>
            <person name="Karasinski D."/>
            <person name="Kautmanova I."/>
            <person name="Kiss B."/>
            <person name="Kocsube S."/>
            <person name="Kotiranta H."/>
            <person name="LaButti K.M."/>
            <person name="Lechner B.E."/>
            <person name="Liimatainen K."/>
            <person name="Lipzen A."/>
            <person name="Lukacs Z."/>
            <person name="Mihaltcheva S."/>
            <person name="Morgado L.N."/>
            <person name="Niskanen T."/>
            <person name="Noordeloos M.E."/>
            <person name="Ohm R.A."/>
            <person name="Ortiz-Santana B."/>
            <person name="Ovrebo C."/>
            <person name="Racz N."/>
            <person name="Riley R."/>
            <person name="Savchenko A."/>
            <person name="Shiryaev A."/>
            <person name="Soop K."/>
            <person name="Spirin V."/>
            <person name="Szebenyi C."/>
            <person name="Tomsovsky M."/>
            <person name="Tulloss R.E."/>
            <person name="Uehling J."/>
            <person name="Grigoriev I.V."/>
            <person name="Vagvolgyi C."/>
            <person name="Papp T."/>
            <person name="Martin F.M."/>
            <person name="Miettinen O."/>
            <person name="Hibbett D.S."/>
            <person name="Nagy L.G."/>
        </authorList>
    </citation>
    <scope>NUCLEOTIDE SEQUENCE [LARGE SCALE GENOMIC DNA]</scope>
    <source>
        <strain evidence="1 2">NL-1719</strain>
    </source>
</reference>